<gene>
    <name evidence="3" type="ORF">KZY68_08970</name>
</gene>
<organism evidence="3 4">
    <name type="scientific">Segatella salivae</name>
    <dbReference type="NCBI Taxonomy" id="228604"/>
    <lineage>
        <taxon>Bacteria</taxon>
        <taxon>Pseudomonadati</taxon>
        <taxon>Bacteroidota</taxon>
        <taxon>Bacteroidia</taxon>
        <taxon>Bacteroidales</taxon>
        <taxon>Prevotellaceae</taxon>
        <taxon>Segatella</taxon>
    </lineage>
</organism>
<proteinExistence type="predicted"/>
<protein>
    <submittedName>
        <fullName evidence="3">Uncharacterized protein</fullName>
    </submittedName>
</protein>
<evidence type="ECO:0000256" key="1">
    <source>
        <dbReference type="SAM" id="Coils"/>
    </source>
</evidence>
<sequence>MKIKNTLLYICILCMLPTISIDAQNHQKVKTKAPKTQRMGIKHSMNNALFTEMLPSTAKILFVDSVIVDKQDFFRHIPFDKVSGEFTKTSSFIPGVDEPNMLTFLNGLQDKAYISKGDSTQSTIFYTDKIGGQWMKPTRIAAIDDTYLQANYPFIMQDGVTLYFAAKGNHSIGGYDLFMTRYNSEQHSFYNPENIGLPYNSPSNDYLLAIDEVHELGWLVTDRRMPEGKVCIYTFIPTKQRLSYEKDNLTAKQLEAQAQIASIASTWKNGNRELALKRLNDLISTHKTMRKEKTRLHFFVNDEVELNDITEFKPENQSRISNLLKLKTQVKQQETELENLRERYRNSSQTSKKELSKSIINGEKQLYDMQQKASNLEKEIRNIENLK</sequence>
<keyword evidence="1" id="KW-0175">Coiled coil</keyword>
<feature type="coiled-coil region" evidence="1">
    <location>
        <begin position="323"/>
        <end position="386"/>
    </location>
</feature>
<comment type="caution">
    <text evidence="3">The sequence shown here is derived from an EMBL/GenBank/DDBJ whole genome shotgun (WGS) entry which is preliminary data.</text>
</comment>
<feature type="signal peptide" evidence="2">
    <location>
        <begin position="1"/>
        <end position="23"/>
    </location>
</feature>
<evidence type="ECO:0000313" key="4">
    <source>
        <dbReference type="Proteomes" id="UP001196873"/>
    </source>
</evidence>
<evidence type="ECO:0000256" key="2">
    <source>
        <dbReference type="SAM" id="SignalP"/>
    </source>
</evidence>
<feature type="chain" id="PRO_5043834486" evidence="2">
    <location>
        <begin position="24"/>
        <end position="387"/>
    </location>
</feature>
<dbReference type="Proteomes" id="UP001196873">
    <property type="component" value="Unassembled WGS sequence"/>
</dbReference>
<reference evidence="3" key="1">
    <citation type="submission" date="2021-07" db="EMBL/GenBank/DDBJ databases">
        <title>Genomic diversity and antimicrobial resistance of Prevotella spp. isolated from chronic lung disease airways.</title>
        <authorList>
            <person name="Webb K.A."/>
            <person name="Olagoke O.S."/>
            <person name="Baird T."/>
            <person name="Neill J."/>
            <person name="Pham A."/>
            <person name="Wells T.J."/>
            <person name="Ramsay K.A."/>
            <person name="Bell S.C."/>
            <person name="Sarovich D.S."/>
            <person name="Price E.P."/>
        </authorList>
    </citation>
    <scope>NUCLEOTIDE SEQUENCE</scope>
    <source>
        <strain evidence="3">SCHI0047.S.3</strain>
    </source>
</reference>
<dbReference type="EMBL" id="JAHXRF010000013">
    <property type="protein sequence ID" value="MBW4866133.1"/>
    <property type="molecule type" value="Genomic_DNA"/>
</dbReference>
<keyword evidence="2" id="KW-0732">Signal</keyword>
<accession>A0AAW4NU71</accession>
<evidence type="ECO:0000313" key="3">
    <source>
        <dbReference type="EMBL" id="MBW4866133.1"/>
    </source>
</evidence>
<name>A0AAW4NU71_9BACT</name>
<dbReference type="AlphaFoldDB" id="A0AAW4NU71"/>